<organism evidence="17 18">
    <name type="scientific">Chanos chanos</name>
    <name type="common">Milkfish</name>
    <name type="synonym">Mugil chanos</name>
    <dbReference type="NCBI Taxonomy" id="29144"/>
    <lineage>
        <taxon>Eukaryota</taxon>
        <taxon>Metazoa</taxon>
        <taxon>Chordata</taxon>
        <taxon>Craniata</taxon>
        <taxon>Vertebrata</taxon>
        <taxon>Euteleostomi</taxon>
        <taxon>Actinopterygii</taxon>
        <taxon>Neopterygii</taxon>
        <taxon>Teleostei</taxon>
        <taxon>Ostariophysi</taxon>
        <taxon>Gonorynchiformes</taxon>
        <taxon>Chanidae</taxon>
        <taxon>Chanos</taxon>
    </lineage>
</organism>
<comment type="catalytic activity">
    <reaction evidence="12">
        <text>1,2-di-(9Z)-octadecenoyl-sn-glycero-3-phospho-L-serine + H2O = 2-(9Z-octadecenoyl)-sn-glycero-3-phospho-L-serine + (9Z)-octadecenoate + H(+)</text>
        <dbReference type="Rhea" id="RHEA:40491"/>
        <dbReference type="ChEBI" id="CHEBI:15377"/>
        <dbReference type="ChEBI" id="CHEBI:15378"/>
        <dbReference type="ChEBI" id="CHEBI:30823"/>
        <dbReference type="ChEBI" id="CHEBI:74905"/>
        <dbReference type="ChEBI" id="CHEBI:77342"/>
    </reaction>
    <physiologicalReaction direction="left-to-right" evidence="12">
        <dbReference type="Rhea" id="RHEA:40492"/>
    </physiologicalReaction>
</comment>
<dbReference type="OrthoDB" id="199913at2759"/>
<dbReference type="InterPro" id="IPR013818">
    <property type="entry name" value="Lipase"/>
</dbReference>
<comment type="catalytic activity">
    <reaction evidence="13">
        <text>1-hexadecanoyl-2-(5Z,8Z,11Z,14Z-eicosatetraenoyl)-sn-glycero-3-phospho-L-serine + H2O = 2-(5Z,8Z,11Z,14Z)-eicosatetraenoyl-sn-glycero-3-phospho-L-serine + hexadecanoate + H(+)</text>
        <dbReference type="Rhea" id="RHEA:41187"/>
        <dbReference type="ChEBI" id="CHEBI:7896"/>
        <dbReference type="ChEBI" id="CHEBI:15377"/>
        <dbReference type="ChEBI" id="CHEBI:15378"/>
        <dbReference type="ChEBI" id="CHEBI:75032"/>
        <dbReference type="ChEBI" id="CHEBI:77830"/>
    </reaction>
    <physiologicalReaction direction="left-to-right" evidence="13">
        <dbReference type="Rhea" id="RHEA:41188"/>
    </physiologicalReaction>
</comment>
<gene>
    <name evidence="18" type="primary">LOC115804710</name>
</gene>
<evidence type="ECO:0000313" key="18">
    <source>
        <dbReference type="RefSeq" id="XP_030621077.1"/>
    </source>
</evidence>
<evidence type="ECO:0000256" key="6">
    <source>
        <dbReference type="ARBA" id="ARBA00022963"/>
    </source>
</evidence>
<evidence type="ECO:0000256" key="4">
    <source>
        <dbReference type="ARBA" id="ARBA00022729"/>
    </source>
</evidence>
<reference evidence="18" key="1">
    <citation type="submission" date="2025-08" db="UniProtKB">
        <authorList>
            <consortium name="RefSeq"/>
        </authorList>
    </citation>
    <scope>IDENTIFICATION</scope>
</reference>
<evidence type="ECO:0000256" key="9">
    <source>
        <dbReference type="ARBA" id="ARBA00023180"/>
    </source>
</evidence>
<keyword evidence="3" id="KW-0964">Secreted</keyword>
<keyword evidence="6" id="KW-0442">Lipid degradation</keyword>
<dbReference type="Pfam" id="PF00151">
    <property type="entry name" value="Lipase"/>
    <property type="match status" value="1"/>
</dbReference>
<keyword evidence="14" id="KW-0479">Metal-binding</keyword>
<evidence type="ECO:0000256" key="5">
    <source>
        <dbReference type="ARBA" id="ARBA00022801"/>
    </source>
</evidence>
<evidence type="ECO:0000256" key="7">
    <source>
        <dbReference type="ARBA" id="ARBA00023098"/>
    </source>
</evidence>
<dbReference type="GO" id="GO:0046872">
    <property type="term" value="F:metal ion binding"/>
    <property type="evidence" value="ECO:0007669"/>
    <property type="project" value="UniProtKB-KW"/>
</dbReference>
<keyword evidence="5" id="KW-0378">Hydrolase</keyword>
<dbReference type="AlphaFoldDB" id="A0A6J2UP74"/>
<dbReference type="InParanoid" id="A0A6J2UP74"/>
<protein>
    <recommendedName>
        <fullName evidence="10">Phospholipase A1 member A</fullName>
    </recommendedName>
</protein>
<evidence type="ECO:0000256" key="13">
    <source>
        <dbReference type="ARBA" id="ARBA00048700"/>
    </source>
</evidence>
<evidence type="ECO:0000256" key="2">
    <source>
        <dbReference type="ARBA" id="ARBA00010701"/>
    </source>
</evidence>
<sequence>MFKEFTPPSPVLKLLRFSVDKACSSLFEVHQDLPHPDWVPAKPTVVIVPGRRPNNTHPIWVSTMAWELLSAGQGNVLAADWMAPPEQELPAAASEVGKKLAQTIQQLMDMGSSPDTFHVIGFGVGAHVAGIAGARLHGIIGRITGLDPFAPVFYETNSSLSLDYTDGQYVDVIHTNFNPNEPLEALGFSRPVGHVDFYTGKGQLLPGCPKGLFMQEKYLLCSHYRAHQLFTSSIKSLCQHVAFPCQAVTDFQTGQCTHCSWPGLNVCPEMGFNIAWLPKVRPVPFEPMTAVLDITSTSPYCVTPFLLKLQVGGNTSIDARLFVQLKGDSVETSNMSVSGNDMATFAAGNVYQFMVSASKAGDFKTVELEFDTQRLLYFEWMKRKVTVTQLQLTLLPRDRRLAFQARDITVIENQRTEIPLQKIHVENPENPS</sequence>
<dbReference type="PANTHER" id="PTHR11610:SF111">
    <property type="entry name" value="PHOSPHOLIPASE A1 MEMBER A"/>
    <property type="match status" value="1"/>
</dbReference>
<evidence type="ECO:0000256" key="11">
    <source>
        <dbReference type="ARBA" id="ARBA00048284"/>
    </source>
</evidence>
<evidence type="ECO:0000256" key="12">
    <source>
        <dbReference type="ARBA" id="ARBA00048646"/>
    </source>
</evidence>
<evidence type="ECO:0000313" key="17">
    <source>
        <dbReference type="Proteomes" id="UP000504632"/>
    </source>
</evidence>
<proteinExistence type="inferred from homology"/>
<dbReference type="GO" id="GO:0016042">
    <property type="term" value="P:lipid catabolic process"/>
    <property type="evidence" value="ECO:0007669"/>
    <property type="project" value="UniProtKB-KW"/>
</dbReference>
<dbReference type="SUPFAM" id="SSF53474">
    <property type="entry name" value="alpha/beta-Hydrolases"/>
    <property type="match status" value="1"/>
</dbReference>
<dbReference type="GO" id="GO:0008970">
    <property type="term" value="F:phospholipase A1 activity"/>
    <property type="evidence" value="ECO:0007669"/>
    <property type="project" value="TreeGrafter"/>
</dbReference>
<dbReference type="PIRSF" id="PIRSF000865">
    <property type="entry name" value="Lipoprotein_lipase_LIPH"/>
    <property type="match status" value="1"/>
</dbReference>
<evidence type="ECO:0000256" key="8">
    <source>
        <dbReference type="ARBA" id="ARBA00023157"/>
    </source>
</evidence>
<dbReference type="InterPro" id="IPR029058">
    <property type="entry name" value="AB_hydrolase_fold"/>
</dbReference>
<comment type="subcellular location">
    <subcellularLocation>
        <location evidence="1">Secreted</location>
    </subcellularLocation>
</comment>
<feature type="binding site" evidence="14">
    <location>
        <position position="166"/>
    </location>
    <ligand>
        <name>Ca(2+)</name>
        <dbReference type="ChEBI" id="CHEBI:29108"/>
    </ligand>
</feature>
<dbReference type="RefSeq" id="XP_030621077.1">
    <property type="nucleotide sequence ID" value="XM_030765217.1"/>
</dbReference>
<comment type="catalytic activity">
    <reaction evidence="11">
        <text>1-(9Z-octadecenoyl)-sn-glycero-3-phospho-L-serine + H2O = sn-glycero-3-phospho-L-serine + (9Z)-octadecenoate + H(+)</text>
        <dbReference type="Rhea" id="RHEA:40499"/>
        <dbReference type="ChEBI" id="CHEBI:15377"/>
        <dbReference type="ChEBI" id="CHEBI:15378"/>
        <dbReference type="ChEBI" id="CHEBI:30823"/>
        <dbReference type="ChEBI" id="CHEBI:64765"/>
        <dbReference type="ChEBI" id="CHEBI:74617"/>
    </reaction>
    <physiologicalReaction direction="left-to-right" evidence="11">
        <dbReference type="Rhea" id="RHEA:40500"/>
    </physiologicalReaction>
</comment>
<dbReference type="GO" id="GO:0005615">
    <property type="term" value="C:extracellular space"/>
    <property type="evidence" value="ECO:0007669"/>
    <property type="project" value="TreeGrafter"/>
</dbReference>
<feature type="domain" description="Lipase" evidence="16">
    <location>
        <begin position="39"/>
        <end position="278"/>
    </location>
</feature>
<keyword evidence="9" id="KW-0325">Glycoprotein</keyword>
<keyword evidence="7" id="KW-0443">Lipid metabolism</keyword>
<dbReference type="Gene3D" id="3.40.50.1820">
    <property type="entry name" value="alpha/beta hydrolase"/>
    <property type="match status" value="1"/>
</dbReference>
<dbReference type="InterPro" id="IPR000734">
    <property type="entry name" value="TAG_lipase"/>
</dbReference>
<evidence type="ECO:0000259" key="16">
    <source>
        <dbReference type="Pfam" id="PF00151"/>
    </source>
</evidence>
<dbReference type="Proteomes" id="UP000504632">
    <property type="component" value="Chromosome 2"/>
</dbReference>
<keyword evidence="14" id="KW-0106">Calcium</keyword>
<evidence type="ECO:0000256" key="10">
    <source>
        <dbReference type="ARBA" id="ARBA00040696"/>
    </source>
</evidence>
<evidence type="ECO:0000256" key="3">
    <source>
        <dbReference type="ARBA" id="ARBA00022525"/>
    </source>
</evidence>
<dbReference type="PANTHER" id="PTHR11610">
    <property type="entry name" value="LIPASE"/>
    <property type="match status" value="1"/>
</dbReference>
<name>A0A6J2UP74_CHACN</name>
<keyword evidence="8" id="KW-1015">Disulfide bond</keyword>
<dbReference type="Gene3D" id="2.60.60.20">
    <property type="entry name" value="PLAT/LH2 domain"/>
    <property type="match status" value="1"/>
</dbReference>
<evidence type="ECO:0000256" key="14">
    <source>
        <dbReference type="PIRSR" id="PIRSR000865-2"/>
    </source>
</evidence>
<comment type="similarity">
    <text evidence="2 15">Belongs to the AB hydrolase superfamily. Lipase family.</text>
</comment>
<evidence type="ECO:0000256" key="1">
    <source>
        <dbReference type="ARBA" id="ARBA00004613"/>
    </source>
</evidence>
<dbReference type="InterPro" id="IPR016272">
    <property type="entry name" value="Lipase_LIPH"/>
</dbReference>
<keyword evidence="4" id="KW-0732">Signal</keyword>
<feature type="binding site" evidence="14">
    <location>
        <position position="163"/>
    </location>
    <ligand>
        <name>Ca(2+)</name>
        <dbReference type="ChEBI" id="CHEBI:29108"/>
    </ligand>
</feature>
<accession>A0A6J2UP74</accession>
<dbReference type="GeneID" id="115804710"/>
<evidence type="ECO:0000256" key="15">
    <source>
        <dbReference type="RuleBase" id="RU004262"/>
    </source>
</evidence>
<keyword evidence="17" id="KW-1185">Reference proteome</keyword>